<keyword evidence="1" id="KW-0805">Transcription regulation</keyword>
<dbReference type="GO" id="GO:0003700">
    <property type="term" value="F:DNA-binding transcription factor activity"/>
    <property type="evidence" value="ECO:0007669"/>
    <property type="project" value="TreeGrafter"/>
</dbReference>
<dbReference type="SUPFAM" id="SSF48498">
    <property type="entry name" value="Tetracyclin repressor-like, C-terminal domain"/>
    <property type="match status" value="1"/>
</dbReference>
<dbReference type="GO" id="GO:0000976">
    <property type="term" value="F:transcription cis-regulatory region binding"/>
    <property type="evidence" value="ECO:0007669"/>
    <property type="project" value="TreeGrafter"/>
</dbReference>
<evidence type="ECO:0000256" key="3">
    <source>
        <dbReference type="ARBA" id="ARBA00023163"/>
    </source>
</evidence>
<feature type="region of interest" description="Disordered" evidence="5">
    <location>
        <begin position="1"/>
        <end position="30"/>
    </location>
</feature>
<dbReference type="InterPro" id="IPR050109">
    <property type="entry name" value="HTH-type_TetR-like_transc_reg"/>
</dbReference>
<dbReference type="Proteomes" id="UP000323708">
    <property type="component" value="Unassembled WGS sequence"/>
</dbReference>
<dbReference type="InterPro" id="IPR001647">
    <property type="entry name" value="HTH_TetR"/>
</dbReference>
<dbReference type="AlphaFoldDB" id="A0A5B0X2X6"/>
<dbReference type="Gene3D" id="1.10.357.10">
    <property type="entry name" value="Tetracycline Repressor, domain 2"/>
    <property type="match status" value="1"/>
</dbReference>
<comment type="caution">
    <text evidence="7">The sequence shown here is derived from an EMBL/GenBank/DDBJ whole genome shotgun (WGS) entry which is preliminary data.</text>
</comment>
<evidence type="ECO:0000256" key="4">
    <source>
        <dbReference type="PROSITE-ProRule" id="PRU00335"/>
    </source>
</evidence>
<dbReference type="InterPro" id="IPR036271">
    <property type="entry name" value="Tet_transcr_reg_TetR-rel_C_sf"/>
</dbReference>
<feature type="compositionally biased region" description="Polar residues" evidence="5">
    <location>
        <begin position="1"/>
        <end position="10"/>
    </location>
</feature>
<dbReference type="RefSeq" id="WP_149610802.1">
    <property type="nucleotide sequence ID" value="NZ_VTUX01000003.1"/>
</dbReference>
<evidence type="ECO:0000256" key="2">
    <source>
        <dbReference type="ARBA" id="ARBA00023125"/>
    </source>
</evidence>
<evidence type="ECO:0000256" key="5">
    <source>
        <dbReference type="SAM" id="MobiDB-lite"/>
    </source>
</evidence>
<dbReference type="PANTHER" id="PTHR30055">
    <property type="entry name" value="HTH-TYPE TRANSCRIPTIONAL REGULATOR RUTR"/>
    <property type="match status" value="1"/>
</dbReference>
<dbReference type="SUPFAM" id="SSF46689">
    <property type="entry name" value="Homeodomain-like"/>
    <property type="match status" value="1"/>
</dbReference>
<name>A0A5B0X2X6_9GAMM</name>
<dbReference type="PANTHER" id="PTHR30055:SF234">
    <property type="entry name" value="HTH-TYPE TRANSCRIPTIONAL REGULATOR BETI"/>
    <property type="match status" value="1"/>
</dbReference>
<protein>
    <submittedName>
        <fullName evidence="7">TetR/AcrR family transcriptional regulator</fullName>
    </submittedName>
</protein>
<evidence type="ECO:0000313" key="8">
    <source>
        <dbReference type="Proteomes" id="UP000323708"/>
    </source>
</evidence>
<feature type="domain" description="HTH tetR-type" evidence="6">
    <location>
        <begin position="31"/>
        <end position="91"/>
    </location>
</feature>
<evidence type="ECO:0000256" key="1">
    <source>
        <dbReference type="ARBA" id="ARBA00023015"/>
    </source>
</evidence>
<dbReference type="PROSITE" id="PS50977">
    <property type="entry name" value="HTH_TETR_2"/>
    <property type="match status" value="1"/>
</dbReference>
<evidence type="ECO:0000313" key="7">
    <source>
        <dbReference type="EMBL" id="KAA1192509.1"/>
    </source>
</evidence>
<feature type="DNA-binding region" description="H-T-H motif" evidence="4">
    <location>
        <begin position="54"/>
        <end position="73"/>
    </location>
</feature>
<keyword evidence="8" id="KW-1185">Reference proteome</keyword>
<keyword evidence="3" id="KW-0804">Transcription</keyword>
<proteinExistence type="predicted"/>
<gene>
    <name evidence="7" type="ORF">F0M18_07505</name>
</gene>
<sequence>MNKSNRSTATLPRGDFSRGPGKSLTKEQRDEERLERLTLAAFDLFTERGFSHTPIELLCSTANVSTRDFYKLGKNREALMAQVYQRVARFAETCVLQALASAPVDDWDARLDAAIDAWVHAYTHDERYARLSYLDSVGVSDELEQIRSEAHERFAALIRNEFHQRFPENDKVLAGKLPVAIIGACNELVRDWLGTRPRPSPEALTREIKLLYGVIIQGLEA</sequence>
<dbReference type="EMBL" id="VTUX01000003">
    <property type="protein sequence ID" value="KAA1192509.1"/>
    <property type="molecule type" value="Genomic_DNA"/>
</dbReference>
<dbReference type="InterPro" id="IPR009057">
    <property type="entry name" value="Homeodomain-like_sf"/>
</dbReference>
<organism evidence="7 8">
    <name type="scientific">Pseudohalioglobus sediminis</name>
    <dbReference type="NCBI Taxonomy" id="2606449"/>
    <lineage>
        <taxon>Bacteria</taxon>
        <taxon>Pseudomonadati</taxon>
        <taxon>Pseudomonadota</taxon>
        <taxon>Gammaproteobacteria</taxon>
        <taxon>Cellvibrionales</taxon>
        <taxon>Halieaceae</taxon>
        <taxon>Pseudohalioglobus</taxon>
    </lineage>
</organism>
<keyword evidence="2 4" id="KW-0238">DNA-binding</keyword>
<reference evidence="7 8" key="1">
    <citation type="submission" date="2019-09" db="EMBL/GenBank/DDBJ databases">
        <authorList>
            <person name="Chen X.-Y."/>
        </authorList>
    </citation>
    <scope>NUCLEOTIDE SEQUENCE [LARGE SCALE GENOMIC DNA]</scope>
    <source>
        <strain evidence="7 8">NY5</strain>
    </source>
</reference>
<accession>A0A5B0X2X6</accession>
<evidence type="ECO:0000259" key="6">
    <source>
        <dbReference type="PROSITE" id="PS50977"/>
    </source>
</evidence>